<feature type="compositionally biased region" description="Basic residues" evidence="12">
    <location>
        <begin position="405"/>
        <end position="433"/>
    </location>
</feature>
<evidence type="ECO:0000256" key="9">
    <source>
        <dbReference type="ARBA" id="ARBA00023157"/>
    </source>
</evidence>
<evidence type="ECO:0000256" key="5">
    <source>
        <dbReference type="ARBA" id="ARBA00022729"/>
    </source>
</evidence>
<comment type="caution">
    <text evidence="14">The sequence shown here is derived from an EMBL/GenBank/DDBJ whole genome shotgun (WGS) entry which is preliminary data.</text>
</comment>
<keyword evidence="3" id="KW-0964">Secreted</keyword>
<feature type="chain" id="PRO_5046381746" evidence="13">
    <location>
        <begin position="24"/>
        <end position="433"/>
    </location>
</feature>
<evidence type="ECO:0000313" key="15">
    <source>
        <dbReference type="Proteomes" id="UP001556367"/>
    </source>
</evidence>
<feature type="signal peptide" evidence="13">
    <location>
        <begin position="1"/>
        <end position="23"/>
    </location>
</feature>
<keyword evidence="4" id="KW-0479">Metal-binding</keyword>
<name>A0ABR3IX22_9AGAR</name>
<evidence type="ECO:0000256" key="3">
    <source>
        <dbReference type="ARBA" id="ARBA00022525"/>
    </source>
</evidence>
<keyword evidence="15" id="KW-1185">Reference proteome</keyword>
<feature type="compositionally biased region" description="Pro residues" evidence="12">
    <location>
        <begin position="363"/>
        <end position="386"/>
    </location>
</feature>
<feature type="compositionally biased region" description="Low complexity" evidence="12">
    <location>
        <begin position="290"/>
        <end position="303"/>
    </location>
</feature>
<reference evidence="15" key="1">
    <citation type="submission" date="2024-06" db="EMBL/GenBank/DDBJ databases">
        <title>Multi-omics analyses provide insights into the biosynthesis of the anticancer antibiotic pleurotin in Hohenbuehelia grisea.</title>
        <authorList>
            <person name="Weaver J.A."/>
            <person name="Alberti F."/>
        </authorList>
    </citation>
    <scope>NUCLEOTIDE SEQUENCE [LARGE SCALE GENOMIC DNA]</scope>
    <source>
        <strain evidence="15">T-177</strain>
    </source>
</reference>
<evidence type="ECO:0000313" key="14">
    <source>
        <dbReference type="EMBL" id="KAL0947760.1"/>
    </source>
</evidence>
<gene>
    <name evidence="14" type="ORF">HGRIS_013838</name>
</gene>
<protein>
    <submittedName>
        <fullName evidence="14">Uncharacterized protein</fullName>
    </submittedName>
</protein>
<evidence type="ECO:0000256" key="11">
    <source>
        <dbReference type="ARBA" id="ARBA00046340"/>
    </source>
</evidence>
<dbReference type="EMBL" id="JASNQZ010000015">
    <property type="protein sequence ID" value="KAL0947760.1"/>
    <property type="molecule type" value="Genomic_DNA"/>
</dbReference>
<evidence type="ECO:0000256" key="7">
    <source>
        <dbReference type="ARBA" id="ARBA00023008"/>
    </source>
</evidence>
<evidence type="ECO:0000256" key="10">
    <source>
        <dbReference type="ARBA" id="ARBA00023180"/>
    </source>
</evidence>
<keyword evidence="8" id="KW-0503">Monooxygenase</keyword>
<feature type="compositionally biased region" description="Polar residues" evidence="12">
    <location>
        <begin position="323"/>
        <end position="338"/>
    </location>
</feature>
<keyword evidence="10" id="KW-0325">Glycoprotein</keyword>
<keyword evidence="7" id="KW-0186">Copper</keyword>
<evidence type="ECO:0000256" key="1">
    <source>
        <dbReference type="ARBA" id="ARBA00001973"/>
    </source>
</evidence>
<evidence type="ECO:0000256" key="13">
    <source>
        <dbReference type="SAM" id="SignalP"/>
    </source>
</evidence>
<evidence type="ECO:0000256" key="4">
    <source>
        <dbReference type="ARBA" id="ARBA00022723"/>
    </source>
</evidence>
<keyword evidence="5 13" id="KW-0732">Signal</keyword>
<keyword evidence="9" id="KW-1015">Disulfide bond</keyword>
<evidence type="ECO:0000256" key="8">
    <source>
        <dbReference type="ARBA" id="ARBA00023033"/>
    </source>
</evidence>
<sequence>MLSKKLFVTASLFFATASAHVAAWHDGMYCRNGTSGSDDTNTYEIVTPLYKMSKKDWWFHGVNGCNKYPPAPGKFLELPAGGDFTIEHATNRGKTSLSFNGKFANQWMDGGNHPDNWNEPGCINNPNIHTANEQNAAGTAFAISYQSDINNVTPENLVVFSVRYHTPWKRVTSYSVPAALPACPEGGCHCAWGWIPNGCGEPNMYHQAFRCKVTNAKSTVPVGQGKPPVWCEDDPSKCTKGPKQMLYWNQLEGNNIEVKGLDLSGQPRSPAYNQKCGFPDGAQNDIFQGSPASAPAPKQDAAPAPSPKSDPAPAPKANPPPVNSGNANNAPSPKAPTSGNPPVPPQPAAPSPKADLTNGPNPANAPPPKSAPPTVNPPVPAKPPVATPASEPAAVVAPASAKPPRVCRPRTKRSSSKRMHYARHHRRSSSNTW</sequence>
<feature type="compositionally biased region" description="Pro residues" evidence="12">
    <location>
        <begin position="304"/>
        <end position="322"/>
    </location>
</feature>
<evidence type="ECO:0000256" key="6">
    <source>
        <dbReference type="ARBA" id="ARBA00023002"/>
    </source>
</evidence>
<feature type="compositionally biased region" description="Pro residues" evidence="12">
    <location>
        <begin position="339"/>
        <end position="350"/>
    </location>
</feature>
<evidence type="ECO:0000256" key="2">
    <source>
        <dbReference type="ARBA" id="ARBA00004613"/>
    </source>
</evidence>
<dbReference type="Proteomes" id="UP001556367">
    <property type="component" value="Unassembled WGS sequence"/>
</dbReference>
<dbReference type="InterPro" id="IPR054497">
    <property type="entry name" value="LPMO_AA14"/>
</dbReference>
<comment type="cofactor">
    <cofactor evidence="1">
        <name>Cu(2+)</name>
        <dbReference type="ChEBI" id="CHEBI:29036"/>
    </cofactor>
</comment>
<comment type="subcellular location">
    <subcellularLocation>
        <location evidence="2">Secreted</location>
    </subcellularLocation>
</comment>
<keyword evidence="6" id="KW-0560">Oxidoreductase</keyword>
<evidence type="ECO:0000256" key="12">
    <source>
        <dbReference type="SAM" id="MobiDB-lite"/>
    </source>
</evidence>
<accession>A0ABR3IX22</accession>
<feature type="region of interest" description="Disordered" evidence="12">
    <location>
        <begin position="260"/>
        <end position="433"/>
    </location>
</feature>
<comment type="similarity">
    <text evidence="11">Belongs to the polysaccharide monooxygenase AA14 family.</text>
</comment>
<dbReference type="Pfam" id="PF22810">
    <property type="entry name" value="LPMO_AA14"/>
    <property type="match status" value="1"/>
</dbReference>
<proteinExistence type="inferred from homology"/>
<organism evidence="14 15">
    <name type="scientific">Hohenbuehelia grisea</name>
    <dbReference type="NCBI Taxonomy" id="104357"/>
    <lineage>
        <taxon>Eukaryota</taxon>
        <taxon>Fungi</taxon>
        <taxon>Dikarya</taxon>
        <taxon>Basidiomycota</taxon>
        <taxon>Agaricomycotina</taxon>
        <taxon>Agaricomycetes</taxon>
        <taxon>Agaricomycetidae</taxon>
        <taxon>Agaricales</taxon>
        <taxon>Pleurotineae</taxon>
        <taxon>Pleurotaceae</taxon>
        <taxon>Hohenbuehelia</taxon>
    </lineage>
</organism>
<feature type="compositionally biased region" description="Low complexity" evidence="12">
    <location>
        <begin position="387"/>
        <end position="404"/>
    </location>
</feature>